<proteinExistence type="inferred from homology"/>
<keyword evidence="6 11" id="KW-0106">Calcium</keyword>
<keyword evidence="5 11" id="KW-0479">Metal-binding</keyword>
<evidence type="ECO:0000256" key="6">
    <source>
        <dbReference type="ARBA" id="ARBA00022837"/>
    </source>
</evidence>
<dbReference type="CDD" id="cd07033">
    <property type="entry name" value="TPP_PYR_DXS_TK_like"/>
    <property type="match status" value="1"/>
</dbReference>
<evidence type="ECO:0000256" key="1">
    <source>
        <dbReference type="ARBA" id="ARBA00007131"/>
    </source>
</evidence>
<feature type="domain" description="Transketolase-like pyrimidine-binding" evidence="12">
    <location>
        <begin position="354"/>
        <end position="516"/>
    </location>
</feature>
<dbReference type="InterPro" id="IPR005475">
    <property type="entry name" value="Transketolase-like_Pyr-bd"/>
</dbReference>
<evidence type="ECO:0000313" key="13">
    <source>
        <dbReference type="EMBL" id="GAB0058674.1"/>
    </source>
</evidence>
<dbReference type="InterPro" id="IPR005474">
    <property type="entry name" value="Transketolase_N"/>
</dbReference>
<evidence type="ECO:0000256" key="7">
    <source>
        <dbReference type="ARBA" id="ARBA00022842"/>
    </source>
</evidence>
<reference evidence="13 14" key="1">
    <citation type="submission" date="2024-05" db="EMBL/GenBank/DDBJ databases">
        <authorList>
            <consortium name="Candidatus Magnetaquicoccaceae bacterium FCR-1 genome sequencing consortium"/>
            <person name="Shimoshige H."/>
            <person name="Shimamura S."/>
            <person name="Taoka A."/>
            <person name="Kobayashi H."/>
            <person name="Maekawa T."/>
        </authorList>
    </citation>
    <scope>NUCLEOTIDE SEQUENCE [LARGE SCALE GENOMIC DNA]</scope>
    <source>
        <strain evidence="13 14">FCR-1</strain>
    </source>
</reference>
<dbReference type="InterPro" id="IPR033247">
    <property type="entry name" value="Transketolase_fam"/>
</dbReference>
<dbReference type="NCBIfam" id="TIGR00232">
    <property type="entry name" value="tktlase_bact"/>
    <property type="match status" value="1"/>
</dbReference>
<dbReference type="InterPro" id="IPR020826">
    <property type="entry name" value="Transketolase_BS"/>
</dbReference>
<dbReference type="Pfam" id="PF02779">
    <property type="entry name" value="Transket_pyr"/>
    <property type="match status" value="1"/>
</dbReference>
<evidence type="ECO:0000256" key="11">
    <source>
        <dbReference type="RuleBase" id="RU004996"/>
    </source>
</evidence>
<dbReference type="RefSeq" id="WP_420906395.1">
    <property type="nucleotide sequence ID" value="NZ_BAAFGK010000005.1"/>
</dbReference>
<comment type="catalytic activity">
    <reaction evidence="9 11">
        <text>D-sedoheptulose 7-phosphate + D-glyceraldehyde 3-phosphate = aldehydo-D-ribose 5-phosphate + D-xylulose 5-phosphate</text>
        <dbReference type="Rhea" id="RHEA:10508"/>
        <dbReference type="ChEBI" id="CHEBI:57483"/>
        <dbReference type="ChEBI" id="CHEBI:57737"/>
        <dbReference type="ChEBI" id="CHEBI:58273"/>
        <dbReference type="ChEBI" id="CHEBI:59776"/>
        <dbReference type="EC" id="2.2.1.1"/>
    </reaction>
</comment>
<dbReference type="Proteomes" id="UP001628193">
    <property type="component" value="Unassembled WGS sequence"/>
</dbReference>
<dbReference type="CDD" id="cd02012">
    <property type="entry name" value="TPP_TK"/>
    <property type="match status" value="1"/>
</dbReference>
<comment type="cofactor">
    <cofactor evidence="11">
        <name>Mg(2+)</name>
        <dbReference type="ChEBI" id="CHEBI:18420"/>
    </cofactor>
    <cofactor evidence="11">
        <name>Ca(2+)</name>
        <dbReference type="ChEBI" id="CHEBI:29108"/>
    </cofactor>
    <cofactor evidence="11">
        <name>Mn(2+)</name>
        <dbReference type="ChEBI" id="CHEBI:29035"/>
    </cofactor>
    <cofactor evidence="11">
        <name>Co(2+)</name>
        <dbReference type="ChEBI" id="CHEBI:48828"/>
    </cofactor>
    <text evidence="11">Binds 1 Mg(2+) ion per subunit. Can also utilize other divalent metal cations, such as Ca(2+), Mn(2+) and Co(2+).</text>
</comment>
<keyword evidence="4 11" id="KW-0808">Transferase</keyword>
<evidence type="ECO:0000256" key="9">
    <source>
        <dbReference type="ARBA" id="ARBA00049473"/>
    </source>
</evidence>
<accession>A0ABQ0CCQ7</accession>
<dbReference type="EC" id="2.2.1.1" evidence="3 10"/>
<comment type="cofactor">
    <cofactor evidence="11">
        <name>thiamine diphosphate</name>
        <dbReference type="ChEBI" id="CHEBI:58937"/>
    </cofactor>
    <text evidence="11">Binds 1 thiamine pyrophosphate per subunit.</text>
</comment>
<comment type="subunit">
    <text evidence="2 11">Homodimer.</text>
</comment>
<keyword evidence="8 11" id="KW-0786">Thiamine pyrophosphate</keyword>
<evidence type="ECO:0000256" key="4">
    <source>
        <dbReference type="ARBA" id="ARBA00022679"/>
    </source>
</evidence>
<comment type="caution">
    <text evidence="13">The sequence shown here is derived from an EMBL/GenBank/DDBJ whole genome shotgun (WGS) entry which is preliminary data.</text>
</comment>
<dbReference type="SUPFAM" id="SSF52922">
    <property type="entry name" value="TK C-terminal domain-like"/>
    <property type="match status" value="1"/>
</dbReference>
<evidence type="ECO:0000259" key="12">
    <source>
        <dbReference type="SMART" id="SM00861"/>
    </source>
</evidence>
<dbReference type="PANTHER" id="PTHR43522:SF2">
    <property type="entry name" value="TRANSKETOLASE 1-RELATED"/>
    <property type="match status" value="1"/>
</dbReference>
<sequence length="655" mass="69481">MNLDQDALCVTTLRMLAADMVEQAQSGHPGMPLGAAPMAFVLWSRFLRHDPSDPGWPDRDRFVLSAGHGSALLYALLHLSGYDLPLDDLKRFRQMGSRTPGHPEHGLTPGVECSTGPLGQGLAMAVGMAWAERQLGERFAVEGQSPLLDHHVYVLASDGDLMEGVAAEAVSLAGHQRLGKLVVLYDDNRISIEGSTDLAFTEDVEARFRACGWQTLTVGDGEDLDAIAAAIELGRAERGRPTLIRVRTVIGHGTPLAGTPTVHGAPLGPARMAETRAYYNWPELSFHIPEEVKAYRAGVIERGMELSQGWAARIAALEASDPARVAAFREALSGVLPEGWDAQLNALEFGDKPVATRVASGKALNALALGLPALIGGSADLAPSNNTHIQDGGSRNLHFGVREHAMAAIVNGMALHGGWIPFCATFLVFSDYMRGAMRLSALMETRVIYVLTHDSVAVGEDGPTHQPIEQVAGLRALPGLTVFRPADANETALSWRLAVAARGPSALILTRQNLPILPANPEGVARGGYVVSACDGIPEITLLASGSEVSLALRVKDRLAGAGHGRVRVVSMPSWELFAAQSAEYRRGVLSAGLRLAIEAGCSMGWHRWVGEEGDVVAVDRFGLSAPGGEAMRAVGMSEEGVLARALELLAGEGG</sequence>
<dbReference type="InterPro" id="IPR005478">
    <property type="entry name" value="Transketolase_bac-like"/>
</dbReference>
<dbReference type="InterPro" id="IPR055152">
    <property type="entry name" value="Transketolase-like_C_2"/>
</dbReference>
<dbReference type="PROSITE" id="PS00802">
    <property type="entry name" value="TRANSKETOLASE_2"/>
    <property type="match status" value="1"/>
</dbReference>
<dbReference type="Pfam" id="PF22613">
    <property type="entry name" value="Transketolase_C_1"/>
    <property type="match status" value="1"/>
</dbReference>
<organism evidence="13 14">
    <name type="scientific">Candidatus Magnetaquiglobus chichijimensis</name>
    <dbReference type="NCBI Taxonomy" id="3141448"/>
    <lineage>
        <taxon>Bacteria</taxon>
        <taxon>Pseudomonadati</taxon>
        <taxon>Pseudomonadota</taxon>
        <taxon>Magnetococcia</taxon>
        <taxon>Magnetococcales</taxon>
        <taxon>Candidatus Magnetaquicoccaceae</taxon>
        <taxon>Candidatus Magnetaquiglobus</taxon>
    </lineage>
</organism>
<evidence type="ECO:0000256" key="2">
    <source>
        <dbReference type="ARBA" id="ARBA00011738"/>
    </source>
</evidence>
<evidence type="ECO:0000313" key="14">
    <source>
        <dbReference type="Proteomes" id="UP001628193"/>
    </source>
</evidence>
<gene>
    <name evidence="13" type="ORF">SIID45300_03027</name>
</gene>
<dbReference type="InterPro" id="IPR049557">
    <property type="entry name" value="Transketolase_CS"/>
</dbReference>
<keyword evidence="14" id="KW-1185">Reference proteome</keyword>
<dbReference type="InterPro" id="IPR029061">
    <property type="entry name" value="THDP-binding"/>
</dbReference>
<dbReference type="Gene3D" id="3.40.50.920">
    <property type="match status" value="1"/>
</dbReference>
<dbReference type="EMBL" id="BAAFGK010000005">
    <property type="protein sequence ID" value="GAB0058674.1"/>
    <property type="molecule type" value="Genomic_DNA"/>
</dbReference>
<keyword evidence="7 11" id="KW-0460">Magnesium</keyword>
<dbReference type="Pfam" id="PF00456">
    <property type="entry name" value="Transketolase_N"/>
    <property type="match status" value="1"/>
</dbReference>
<dbReference type="GO" id="GO:0004802">
    <property type="term" value="F:transketolase activity"/>
    <property type="evidence" value="ECO:0007669"/>
    <property type="project" value="UniProtKB-EC"/>
</dbReference>
<evidence type="ECO:0000256" key="3">
    <source>
        <dbReference type="ARBA" id="ARBA00013152"/>
    </source>
</evidence>
<comment type="similarity">
    <text evidence="1 11">Belongs to the transketolase family.</text>
</comment>
<evidence type="ECO:0000256" key="5">
    <source>
        <dbReference type="ARBA" id="ARBA00022723"/>
    </source>
</evidence>
<comment type="function">
    <text evidence="11">Catalyzes the transfer of a two-carbon ketol group from a ketose donor to an aldose acceptor, via a covalent intermediate with the cofactor thiamine pyrophosphate.</text>
</comment>
<dbReference type="PANTHER" id="PTHR43522">
    <property type="entry name" value="TRANSKETOLASE"/>
    <property type="match status" value="1"/>
</dbReference>
<dbReference type="SMART" id="SM00861">
    <property type="entry name" value="Transket_pyr"/>
    <property type="match status" value="1"/>
</dbReference>
<dbReference type="PROSITE" id="PS00801">
    <property type="entry name" value="TRANSKETOLASE_1"/>
    <property type="match status" value="1"/>
</dbReference>
<name>A0ABQ0CCQ7_9PROT</name>
<protein>
    <recommendedName>
        <fullName evidence="3 10">Transketolase</fullName>
        <ecNumber evidence="3 10">2.2.1.1</ecNumber>
    </recommendedName>
</protein>
<evidence type="ECO:0000256" key="10">
    <source>
        <dbReference type="NCBIfam" id="TIGR00232"/>
    </source>
</evidence>
<dbReference type="SUPFAM" id="SSF52518">
    <property type="entry name" value="Thiamin diphosphate-binding fold (THDP-binding)"/>
    <property type="match status" value="2"/>
</dbReference>
<dbReference type="InterPro" id="IPR009014">
    <property type="entry name" value="Transketo_C/PFOR_II"/>
</dbReference>
<reference evidence="13 14" key="2">
    <citation type="submission" date="2024-09" db="EMBL/GenBank/DDBJ databases">
        <title>Draft genome sequence of Candidatus Magnetaquicoccaceae bacterium FCR-1.</title>
        <authorList>
            <person name="Shimoshige H."/>
            <person name="Shimamura S."/>
            <person name="Taoka A."/>
            <person name="Kobayashi H."/>
            <person name="Maekawa T."/>
        </authorList>
    </citation>
    <scope>NUCLEOTIDE SEQUENCE [LARGE SCALE GENOMIC DNA]</scope>
    <source>
        <strain evidence="13 14">FCR-1</strain>
    </source>
</reference>
<dbReference type="Gene3D" id="3.40.50.970">
    <property type="match status" value="2"/>
</dbReference>
<evidence type="ECO:0000256" key="8">
    <source>
        <dbReference type="ARBA" id="ARBA00023052"/>
    </source>
</evidence>